<dbReference type="Pfam" id="PF15894">
    <property type="entry name" value="SgrT"/>
    <property type="match status" value="1"/>
</dbReference>
<comment type="caution">
    <text evidence="1">The sequence shown here is derived from an EMBL/GenBank/DDBJ whole genome shotgun (WGS) entry which is preliminary data.</text>
</comment>
<accession>A0A093RQ14</accession>
<reference evidence="3 4" key="1">
    <citation type="submission" date="2014-08" db="EMBL/GenBank/DDBJ databases">
        <title>Genome sequences of NCPPB Pectobacterium isolates.</title>
        <authorList>
            <person name="Glover R.H."/>
            <person name="Sapp M."/>
            <person name="Elphinstone J."/>
        </authorList>
    </citation>
    <scope>NUCLEOTIDE SEQUENCE [LARGE SCALE GENOMIC DNA]</scope>
    <source>
        <strain evidence="2 3">NCPPB 2793</strain>
        <strain evidence="1 4">NCPPB 2795</strain>
    </source>
</reference>
<evidence type="ECO:0000313" key="2">
    <source>
        <dbReference type="EMBL" id="KFX19527.1"/>
    </source>
</evidence>
<dbReference type="Proteomes" id="UP000032869">
    <property type="component" value="Unassembled WGS sequence"/>
</dbReference>
<name>A0A093RQ14_9GAMM</name>
<dbReference type="EMBL" id="JQHL01000006">
    <property type="protein sequence ID" value="KFX19527.1"/>
    <property type="molecule type" value="Genomic_DNA"/>
</dbReference>
<evidence type="ECO:0000313" key="1">
    <source>
        <dbReference type="EMBL" id="KFX05242.1"/>
    </source>
</evidence>
<dbReference type="GO" id="GO:0046325">
    <property type="term" value="P:negative regulation of D-glucose import"/>
    <property type="evidence" value="ECO:0007669"/>
    <property type="project" value="InterPro"/>
</dbReference>
<dbReference type="Proteomes" id="UP000032874">
    <property type="component" value="Unassembled WGS sequence"/>
</dbReference>
<evidence type="ECO:0000313" key="3">
    <source>
        <dbReference type="Proteomes" id="UP000032869"/>
    </source>
</evidence>
<organism evidence="1 4">
    <name type="scientific">Pectobacterium betavasculorum</name>
    <dbReference type="NCBI Taxonomy" id="55207"/>
    <lineage>
        <taxon>Bacteria</taxon>
        <taxon>Pseudomonadati</taxon>
        <taxon>Pseudomonadota</taxon>
        <taxon>Gammaproteobacteria</taxon>
        <taxon>Enterobacterales</taxon>
        <taxon>Pectobacteriaceae</taxon>
        <taxon>Pectobacterium</taxon>
    </lineage>
</organism>
<dbReference type="InterPro" id="IPR031767">
    <property type="entry name" value="SgrT"/>
</dbReference>
<dbReference type="AlphaFoldDB" id="A0A093RQ14"/>
<proteinExistence type="predicted"/>
<dbReference type="OrthoDB" id="6428746at2"/>
<evidence type="ECO:0000313" key="4">
    <source>
        <dbReference type="Proteomes" id="UP000032874"/>
    </source>
</evidence>
<dbReference type="eggNOG" id="ENOG5033DWM">
    <property type="taxonomic scope" value="Bacteria"/>
</dbReference>
<protein>
    <submittedName>
        <fullName evidence="1">Inhibitor of glucose transport</fullName>
    </submittedName>
</protein>
<dbReference type="RefSeq" id="WP_039305702.1">
    <property type="nucleotide sequence ID" value="NZ_JAODTE010000004.1"/>
</dbReference>
<dbReference type="EMBL" id="JQHM01000003">
    <property type="protein sequence ID" value="KFX05242.1"/>
    <property type="molecule type" value="Genomic_DNA"/>
</dbReference>
<keyword evidence="3" id="KW-1185">Reference proteome</keyword>
<sequence length="54" mass="6681">MAISRLSQFYRTYLSTCKATWLRWMSTQQRVALLQQATQWHLNEMSDDEYRHWL</sequence>
<gene>
    <name evidence="2" type="ORF">JV35_13990</name>
    <name evidence="1" type="ORF">KP22_11070</name>
</gene>